<name>A0A8S1LES6_PARPR</name>
<dbReference type="GO" id="GO:0006633">
    <property type="term" value="P:fatty acid biosynthetic process"/>
    <property type="evidence" value="ECO:0007669"/>
    <property type="project" value="UniProtKB-KW"/>
</dbReference>
<dbReference type="InterPro" id="IPR004568">
    <property type="entry name" value="Ppantetheine-prot_Trfase_dom"/>
</dbReference>
<dbReference type="InterPro" id="IPR002582">
    <property type="entry name" value="ACPS"/>
</dbReference>
<protein>
    <recommendedName>
        <fullName evidence="5">4'-phosphopantetheinyl transferase domain-containing protein</fullName>
    </recommendedName>
</protein>
<dbReference type="Pfam" id="PF01648">
    <property type="entry name" value="ACPS"/>
    <property type="match status" value="1"/>
</dbReference>
<dbReference type="GO" id="GO:0000287">
    <property type="term" value="F:magnesium ion binding"/>
    <property type="evidence" value="ECO:0007669"/>
    <property type="project" value="InterPro"/>
</dbReference>
<dbReference type="HAMAP" id="MF_00101">
    <property type="entry name" value="AcpS"/>
    <property type="match status" value="1"/>
</dbReference>
<evidence type="ECO:0000256" key="3">
    <source>
        <dbReference type="ARBA" id="ARBA00023098"/>
    </source>
</evidence>
<sequence>MKTIKGIGVDIVNNQRMLNIIKAQYAERFLVKVLHPKEIEQFKSKSTIQLQQQYLASRWAVKEALVKASSFKELVFPEVEICRKQEKPNIVLHNKNLEYFKKNFGEQFEIQVSISHEDSYSIGFIILLI</sequence>
<evidence type="ECO:0000313" key="7">
    <source>
        <dbReference type="Proteomes" id="UP000688137"/>
    </source>
</evidence>
<keyword evidence="1" id="KW-0444">Lipid biosynthesis</keyword>
<accession>A0A8S1LES6</accession>
<dbReference type="Proteomes" id="UP000688137">
    <property type="component" value="Unassembled WGS sequence"/>
</dbReference>
<evidence type="ECO:0000313" key="6">
    <source>
        <dbReference type="EMBL" id="CAD8066608.1"/>
    </source>
</evidence>
<dbReference type="NCBIfam" id="TIGR00556">
    <property type="entry name" value="pantethn_trn"/>
    <property type="match status" value="1"/>
</dbReference>
<dbReference type="EMBL" id="CAJJDM010000038">
    <property type="protein sequence ID" value="CAD8066608.1"/>
    <property type="molecule type" value="Genomic_DNA"/>
</dbReference>
<keyword evidence="7" id="KW-1185">Reference proteome</keyword>
<evidence type="ECO:0000256" key="2">
    <source>
        <dbReference type="ARBA" id="ARBA00022832"/>
    </source>
</evidence>
<evidence type="ECO:0000256" key="1">
    <source>
        <dbReference type="ARBA" id="ARBA00022516"/>
    </source>
</evidence>
<proteinExistence type="inferred from homology"/>
<reference evidence="6" key="1">
    <citation type="submission" date="2021-01" db="EMBL/GenBank/DDBJ databases">
        <authorList>
            <consortium name="Genoscope - CEA"/>
            <person name="William W."/>
        </authorList>
    </citation>
    <scope>NUCLEOTIDE SEQUENCE</scope>
</reference>
<comment type="caution">
    <text evidence="6">The sequence shown here is derived from an EMBL/GenBank/DDBJ whole genome shotgun (WGS) entry which is preliminary data.</text>
</comment>
<dbReference type="InterPro" id="IPR008278">
    <property type="entry name" value="4-PPantetheinyl_Trfase_dom"/>
</dbReference>
<dbReference type="OMA" id="KNFGNDY"/>
<keyword evidence="2" id="KW-0276">Fatty acid metabolism</keyword>
<dbReference type="NCBIfam" id="TIGR00516">
    <property type="entry name" value="acpS"/>
    <property type="match status" value="1"/>
</dbReference>
<evidence type="ECO:0000259" key="5">
    <source>
        <dbReference type="Pfam" id="PF01648"/>
    </source>
</evidence>
<keyword evidence="3" id="KW-0443">Lipid metabolism</keyword>
<feature type="domain" description="4'-phosphopantetheinyl transferase" evidence="5">
    <location>
        <begin position="6"/>
        <end position="122"/>
    </location>
</feature>
<organism evidence="6 7">
    <name type="scientific">Paramecium primaurelia</name>
    <dbReference type="NCBI Taxonomy" id="5886"/>
    <lineage>
        <taxon>Eukaryota</taxon>
        <taxon>Sar</taxon>
        <taxon>Alveolata</taxon>
        <taxon>Ciliophora</taxon>
        <taxon>Intramacronucleata</taxon>
        <taxon>Oligohymenophorea</taxon>
        <taxon>Peniculida</taxon>
        <taxon>Parameciidae</taxon>
        <taxon>Paramecium</taxon>
    </lineage>
</organism>
<dbReference type="AlphaFoldDB" id="A0A8S1LES6"/>
<keyword evidence="4" id="KW-0275">Fatty acid biosynthesis</keyword>
<evidence type="ECO:0000256" key="4">
    <source>
        <dbReference type="ARBA" id="ARBA00023160"/>
    </source>
</evidence>
<dbReference type="GO" id="GO:0008897">
    <property type="term" value="F:holo-[acyl-carrier-protein] synthase activity"/>
    <property type="evidence" value="ECO:0007669"/>
    <property type="project" value="InterPro"/>
</dbReference>
<gene>
    <name evidence="6" type="ORF">PPRIM_AZ9-3.1.T0390196</name>
</gene>